<evidence type="ECO:0000259" key="2">
    <source>
        <dbReference type="Pfam" id="PF00535"/>
    </source>
</evidence>
<evidence type="ECO:0000313" key="3">
    <source>
        <dbReference type="EMBL" id="SFK60780.1"/>
    </source>
</evidence>
<comment type="similarity">
    <text evidence="1">Belongs to the glycosyltransferase 2 family.</text>
</comment>
<protein>
    <submittedName>
        <fullName evidence="3">Glycosyl transferase family 2</fullName>
    </submittedName>
</protein>
<accession>A0A1I4AX68</accession>
<dbReference type="SUPFAM" id="SSF53448">
    <property type="entry name" value="Nucleotide-diphospho-sugar transferases"/>
    <property type="match status" value="1"/>
</dbReference>
<evidence type="ECO:0000313" key="4">
    <source>
        <dbReference type="Proteomes" id="UP000198915"/>
    </source>
</evidence>
<dbReference type="Pfam" id="PF00535">
    <property type="entry name" value="Glycos_transf_2"/>
    <property type="match status" value="1"/>
</dbReference>
<reference evidence="4" key="1">
    <citation type="submission" date="2016-10" db="EMBL/GenBank/DDBJ databases">
        <authorList>
            <person name="Varghese N."/>
            <person name="Submissions S."/>
        </authorList>
    </citation>
    <scope>NUCLEOTIDE SEQUENCE [LARGE SCALE GENOMIC DNA]</scope>
    <source>
        <strain evidence="4">OK042</strain>
    </source>
</reference>
<dbReference type="Proteomes" id="UP000198915">
    <property type="component" value="Unassembled WGS sequence"/>
</dbReference>
<keyword evidence="4" id="KW-1185">Reference proteome</keyword>
<dbReference type="AlphaFoldDB" id="A0A1I4AX68"/>
<dbReference type="EMBL" id="FORT01000016">
    <property type="protein sequence ID" value="SFK60780.1"/>
    <property type="molecule type" value="Genomic_DNA"/>
</dbReference>
<sequence length="394" mass="43822">MSLPQLPLVSVITPSYNQGKFIRETIDSILKQDYPNIEHIVIDGGSTDQTLSILQEYAQKDPRFRFISEPDNGQSHAINKGLALAKGQIIGWLNSDDTYLPGAIRKAVHAFQQQPAWGMLHGRGQVVDESGTAYSAYPSEKADAKSLYQSCVICQPTAFIRTHVFRQMGGVDERLQFCMDYDLWMRIAKAYPIGFIPEFLASARIHGACKSATQWHSVGVPEVLKSLAKNYSSIPPGWVSYVPQYRGMGVVDLLRQLKTLRSNSSKITGMNRYRDLWAPPILRITMESDPAAPAQFLLLKGKIPGVPMQLPKPFTLTALVNGMLVKSFTVTKALFALEIPLDPRSLTHRIDISSTSTSVPAMPQIDNMRVGGYLAEDVLPLSHEEAIVYRAFRN</sequence>
<dbReference type="PANTHER" id="PTHR22916">
    <property type="entry name" value="GLYCOSYLTRANSFERASE"/>
    <property type="match status" value="1"/>
</dbReference>
<organism evidence="3 4">
    <name type="scientific">Brevibacillus centrosporus</name>
    <dbReference type="NCBI Taxonomy" id="54910"/>
    <lineage>
        <taxon>Bacteria</taxon>
        <taxon>Bacillati</taxon>
        <taxon>Bacillota</taxon>
        <taxon>Bacilli</taxon>
        <taxon>Bacillales</taxon>
        <taxon>Paenibacillaceae</taxon>
        <taxon>Brevibacillus</taxon>
    </lineage>
</organism>
<keyword evidence="3" id="KW-0808">Transferase</keyword>
<name>A0A1I4AX68_9BACL</name>
<dbReference type="InterPro" id="IPR001173">
    <property type="entry name" value="Glyco_trans_2-like"/>
</dbReference>
<dbReference type="CDD" id="cd06433">
    <property type="entry name" value="GT_2_WfgS_like"/>
    <property type="match status" value="1"/>
</dbReference>
<dbReference type="PANTHER" id="PTHR22916:SF3">
    <property type="entry name" value="UDP-GLCNAC:BETAGAL BETA-1,3-N-ACETYLGLUCOSAMINYLTRANSFERASE-LIKE PROTEIN 1"/>
    <property type="match status" value="1"/>
</dbReference>
<feature type="domain" description="Glycosyltransferase 2-like" evidence="2">
    <location>
        <begin position="10"/>
        <end position="167"/>
    </location>
</feature>
<proteinExistence type="inferred from homology"/>
<gene>
    <name evidence="3" type="ORF">SAMN05518846_11644</name>
</gene>
<dbReference type="GO" id="GO:0016758">
    <property type="term" value="F:hexosyltransferase activity"/>
    <property type="evidence" value="ECO:0007669"/>
    <property type="project" value="UniProtKB-ARBA"/>
</dbReference>
<dbReference type="InterPro" id="IPR029044">
    <property type="entry name" value="Nucleotide-diphossugar_trans"/>
</dbReference>
<dbReference type="STRING" id="1884381.SAMN05518846_11644"/>
<dbReference type="Gene3D" id="3.90.550.10">
    <property type="entry name" value="Spore Coat Polysaccharide Biosynthesis Protein SpsA, Chain A"/>
    <property type="match status" value="1"/>
</dbReference>
<evidence type="ECO:0000256" key="1">
    <source>
        <dbReference type="ARBA" id="ARBA00006739"/>
    </source>
</evidence>